<accession>A0A382A735</accession>
<dbReference type="SUPFAM" id="SSF81464">
    <property type="entry name" value="Cytochrome c oxidase subunit II-like, transmembrane region"/>
    <property type="match status" value="1"/>
</dbReference>
<evidence type="ECO:0000313" key="18">
    <source>
        <dbReference type="EMBL" id="SVA97189.1"/>
    </source>
</evidence>
<dbReference type="NCBIfam" id="TIGR02866">
    <property type="entry name" value="CoxB"/>
    <property type="match status" value="1"/>
</dbReference>
<dbReference type="PROSITE" id="PS50999">
    <property type="entry name" value="COX2_TM"/>
    <property type="match status" value="1"/>
</dbReference>
<keyword evidence="6" id="KW-0679">Respiratory chain</keyword>
<dbReference type="Gene3D" id="1.10.287.90">
    <property type="match status" value="1"/>
</dbReference>
<dbReference type="PANTHER" id="PTHR22888:SF9">
    <property type="entry name" value="CYTOCHROME C OXIDASE SUBUNIT 2"/>
    <property type="match status" value="1"/>
</dbReference>
<dbReference type="InterPro" id="IPR045187">
    <property type="entry name" value="CcO_II"/>
</dbReference>
<dbReference type="GO" id="GO:0042773">
    <property type="term" value="P:ATP synthesis coupled electron transport"/>
    <property type="evidence" value="ECO:0007669"/>
    <property type="project" value="TreeGrafter"/>
</dbReference>
<dbReference type="Gene3D" id="2.60.40.420">
    <property type="entry name" value="Cupredoxins - blue copper proteins"/>
    <property type="match status" value="1"/>
</dbReference>
<dbReference type="FunFam" id="2.60.40.420:FF:000001">
    <property type="entry name" value="Cytochrome c oxidase subunit 2"/>
    <property type="match status" value="1"/>
</dbReference>
<dbReference type="InterPro" id="IPR034210">
    <property type="entry name" value="CcO_II_C"/>
</dbReference>
<dbReference type="GO" id="GO:0004129">
    <property type="term" value="F:cytochrome-c oxidase activity"/>
    <property type="evidence" value="ECO:0007669"/>
    <property type="project" value="UniProtKB-EC"/>
</dbReference>
<dbReference type="InterPro" id="IPR001505">
    <property type="entry name" value="Copper_CuA"/>
</dbReference>
<evidence type="ECO:0000256" key="3">
    <source>
        <dbReference type="ARBA" id="ARBA00007866"/>
    </source>
</evidence>
<keyword evidence="9" id="KW-1278">Translocase</keyword>
<evidence type="ECO:0000256" key="8">
    <source>
        <dbReference type="ARBA" id="ARBA00022723"/>
    </source>
</evidence>
<keyword evidence="7 15" id="KW-0812">Transmembrane</keyword>
<keyword evidence="10" id="KW-0249">Electron transport</keyword>
<evidence type="ECO:0000256" key="2">
    <source>
        <dbReference type="ARBA" id="ARBA00004141"/>
    </source>
</evidence>
<dbReference type="EC" id="7.1.1.9" evidence="4"/>
<evidence type="ECO:0000256" key="7">
    <source>
        <dbReference type="ARBA" id="ARBA00022692"/>
    </source>
</evidence>
<feature type="domain" description="Cytochrome oxidase subunit II copper A binding" evidence="16">
    <location>
        <begin position="137"/>
        <end position="274"/>
    </location>
</feature>
<keyword evidence="5" id="KW-0813">Transport</keyword>
<keyword evidence="12" id="KW-0186">Copper</keyword>
<evidence type="ECO:0000256" key="10">
    <source>
        <dbReference type="ARBA" id="ARBA00022982"/>
    </source>
</evidence>
<proteinExistence type="inferred from homology"/>
<dbReference type="CDD" id="cd13912">
    <property type="entry name" value="CcO_II_C"/>
    <property type="match status" value="1"/>
</dbReference>
<dbReference type="SUPFAM" id="SSF49503">
    <property type="entry name" value="Cupredoxins"/>
    <property type="match status" value="1"/>
</dbReference>
<dbReference type="PROSITE" id="PS00078">
    <property type="entry name" value="COX2"/>
    <property type="match status" value="1"/>
</dbReference>
<protein>
    <recommendedName>
        <fullName evidence="4">cytochrome-c oxidase</fullName>
        <ecNumber evidence="4">7.1.1.9</ecNumber>
    </recommendedName>
    <alternativeName>
        <fullName evidence="14">Cytochrome c oxidase polypeptide II</fullName>
    </alternativeName>
</protein>
<dbReference type="GO" id="GO:0016020">
    <property type="term" value="C:membrane"/>
    <property type="evidence" value="ECO:0007669"/>
    <property type="project" value="UniProtKB-SubCell"/>
</dbReference>
<dbReference type="InterPro" id="IPR008972">
    <property type="entry name" value="Cupredoxin"/>
</dbReference>
<evidence type="ECO:0000256" key="11">
    <source>
        <dbReference type="ARBA" id="ARBA00022989"/>
    </source>
</evidence>
<dbReference type="Pfam" id="PF00116">
    <property type="entry name" value="COX2"/>
    <property type="match status" value="1"/>
</dbReference>
<dbReference type="InterPro" id="IPR011759">
    <property type="entry name" value="Cyt_c_oxidase_su2_TM_dom"/>
</dbReference>
<dbReference type="GO" id="GO:0005507">
    <property type="term" value="F:copper ion binding"/>
    <property type="evidence" value="ECO:0007669"/>
    <property type="project" value="InterPro"/>
</dbReference>
<evidence type="ECO:0000256" key="6">
    <source>
        <dbReference type="ARBA" id="ARBA00022660"/>
    </source>
</evidence>
<gene>
    <name evidence="18" type="ORF">METZ01_LOCUS150043</name>
</gene>
<evidence type="ECO:0000256" key="15">
    <source>
        <dbReference type="SAM" id="Phobius"/>
    </source>
</evidence>
<dbReference type="AlphaFoldDB" id="A0A382A735"/>
<dbReference type="PANTHER" id="PTHR22888">
    <property type="entry name" value="CYTOCHROME C OXIDASE, SUBUNIT II"/>
    <property type="match status" value="1"/>
</dbReference>
<keyword evidence="13 15" id="KW-0472">Membrane</keyword>
<feature type="transmembrane region" description="Helical" evidence="15">
    <location>
        <begin position="62"/>
        <end position="85"/>
    </location>
</feature>
<dbReference type="InterPro" id="IPR014222">
    <property type="entry name" value="Cyt_c_oxidase_su2"/>
</dbReference>
<feature type="transmembrane region" description="Helical" evidence="15">
    <location>
        <begin position="106"/>
        <end position="130"/>
    </location>
</feature>
<dbReference type="EMBL" id="UINC01024134">
    <property type="protein sequence ID" value="SVA97189.1"/>
    <property type="molecule type" value="Genomic_DNA"/>
</dbReference>
<dbReference type="PRINTS" id="PR01166">
    <property type="entry name" value="CYCOXIDASEII"/>
</dbReference>
<reference evidence="18" key="1">
    <citation type="submission" date="2018-05" db="EMBL/GenBank/DDBJ databases">
        <authorList>
            <person name="Lanie J.A."/>
            <person name="Ng W.-L."/>
            <person name="Kazmierczak K.M."/>
            <person name="Andrzejewski T.M."/>
            <person name="Davidsen T.M."/>
            <person name="Wayne K.J."/>
            <person name="Tettelin H."/>
            <person name="Glass J.I."/>
            <person name="Rusch D."/>
            <person name="Podicherti R."/>
            <person name="Tsui H.-C.T."/>
            <person name="Winkler M.E."/>
        </authorList>
    </citation>
    <scope>NUCLEOTIDE SEQUENCE</scope>
</reference>
<evidence type="ECO:0000256" key="1">
    <source>
        <dbReference type="ARBA" id="ARBA00001935"/>
    </source>
</evidence>
<keyword evidence="8" id="KW-0479">Metal-binding</keyword>
<evidence type="ECO:0000256" key="9">
    <source>
        <dbReference type="ARBA" id="ARBA00022967"/>
    </source>
</evidence>
<comment type="similarity">
    <text evidence="3">Belongs to the cytochrome c oxidase subunit 2 family.</text>
</comment>
<organism evidence="18">
    <name type="scientific">marine metagenome</name>
    <dbReference type="NCBI Taxonomy" id="408172"/>
    <lineage>
        <taxon>unclassified sequences</taxon>
        <taxon>metagenomes</taxon>
        <taxon>ecological metagenomes</taxon>
    </lineage>
</organism>
<evidence type="ECO:0000256" key="12">
    <source>
        <dbReference type="ARBA" id="ARBA00023008"/>
    </source>
</evidence>
<keyword evidence="11 15" id="KW-1133">Transmembrane helix</keyword>
<dbReference type="InterPro" id="IPR002429">
    <property type="entry name" value="CcO_II-like_C"/>
</dbReference>
<comment type="cofactor">
    <cofactor evidence="1">
        <name>Cu cation</name>
        <dbReference type="ChEBI" id="CHEBI:23378"/>
    </cofactor>
</comment>
<evidence type="ECO:0000259" key="17">
    <source>
        <dbReference type="PROSITE" id="PS50999"/>
    </source>
</evidence>
<evidence type="ECO:0000256" key="14">
    <source>
        <dbReference type="ARBA" id="ARBA00031389"/>
    </source>
</evidence>
<dbReference type="PROSITE" id="PS50857">
    <property type="entry name" value="COX2_CUA"/>
    <property type="match status" value="1"/>
</dbReference>
<evidence type="ECO:0000256" key="13">
    <source>
        <dbReference type="ARBA" id="ARBA00023136"/>
    </source>
</evidence>
<feature type="domain" description="Cytochrome oxidase subunit II transmembrane region profile" evidence="17">
    <location>
        <begin position="39"/>
        <end position="134"/>
    </location>
</feature>
<sequence>MRPKEEGMTKYKQIVSRLFYTVLLAAAWLQTGPSFAQSGPQPWQMNFRPSATPVMDDIVDFHNLLLVIEVIIVLFVLGLMVYICVKFNAKANPAPSKTTHNVFLEVVWTVIPIIILIVITVPSVKLLLFMDKAPKEKVEMTLKVIGHQWYWSYEYPDAGNLAFDSNMIPDEEIDVSKGQIRLLEVDNRIAIPVDTTIRVIMTSEDVIHNWAVPAFGIKMDTVPGRINEAWIRVPAAKAGVYRGQCSELCGVNHGYMPIVIEAKSKQDFAKWLDKAKKEYASEASPTKVVQKDTIVR</sequence>
<dbReference type="GO" id="GO:0016491">
    <property type="term" value="F:oxidoreductase activity"/>
    <property type="evidence" value="ECO:0007669"/>
    <property type="project" value="InterPro"/>
</dbReference>
<name>A0A382A735_9ZZZZ</name>
<dbReference type="Pfam" id="PF02790">
    <property type="entry name" value="COX2_TM"/>
    <property type="match status" value="1"/>
</dbReference>
<evidence type="ECO:0000256" key="4">
    <source>
        <dbReference type="ARBA" id="ARBA00012949"/>
    </source>
</evidence>
<evidence type="ECO:0000256" key="5">
    <source>
        <dbReference type="ARBA" id="ARBA00022448"/>
    </source>
</evidence>
<comment type="subcellular location">
    <subcellularLocation>
        <location evidence="2">Membrane</location>
        <topology evidence="2">Multi-pass membrane protein</topology>
    </subcellularLocation>
</comment>
<dbReference type="InterPro" id="IPR036257">
    <property type="entry name" value="Cyt_c_oxidase_su2_TM_sf"/>
</dbReference>
<evidence type="ECO:0000259" key="16">
    <source>
        <dbReference type="PROSITE" id="PS50857"/>
    </source>
</evidence>